<protein>
    <submittedName>
        <fullName evidence="2">Uncharacterized protein</fullName>
    </submittedName>
</protein>
<dbReference type="OMA" id="AMCTRSE"/>
<dbReference type="EMBL" id="CM004476">
    <property type="protein sequence ID" value="OCT76290.1"/>
    <property type="molecule type" value="Genomic_DNA"/>
</dbReference>
<feature type="signal peptide" evidence="1">
    <location>
        <begin position="1"/>
        <end position="24"/>
    </location>
</feature>
<keyword evidence="1" id="KW-0732">Signal</keyword>
<evidence type="ECO:0000313" key="3">
    <source>
        <dbReference type="Proteomes" id="UP000694892"/>
    </source>
</evidence>
<dbReference type="AlphaFoldDB" id="A0A974CPD1"/>
<organism evidence="2 3">
    <name type="scientific">Xenopus laevis</name>
    <name type="common">African clawed frog</name>
    <dbReference type="NCBI Taxonomy" id="8355"/>
    <lineage>
        <taxon>Eukaryota</taxon>
        <taxon>Metazoa</taxon>
        <taxon>Chordata</taxon>
        <taxon>Craniata</taxon>
        <taxon>Vertebrata</taxon>
        <taxon>Euteleostomi</taxon>
        <taxon>Amphibia</taxon>
        <taxon>Batrachia</taxon>
        <taxon>Anura</taxon>
        <taxon>Pipoidea</taxon>
        <taxon>Pipidae</taxon>
        <taxon>Xenopodinae</taxon>
        <taxon>Xenopus</taxon>
        <taxon>Xenopus</taxon>
    </lineage>
</organism>
<proteinExistence type="predicted"/>
<name>A0A974CPD1_XENLA</name>
<reference evidence="3" key="1">
    <citation type="journal article" date="2016" name="Nature">
        <title>Genome evolution in the allotetraploid frog Xenopus laevis.</title>
        <authorList>
            <person name="Session A.M."/>
            <person name="Uno Y."/>
            <person name="Kwon T."/>
            <person name="Chapman J.A."/>
            <person name="Toyoda A."/>
            <person name="Takahashi S."/>
            <person name="Fukui A."/>
            <person name="Hikosaka A."/>
            <person name="Suzuki A."/>
            <person name="Kondo M."/>
            <person name="van Heeringen S.J."/>
            <person name="Quigley I."/>
            <person name="Heinz S."/>
            <person name="Ogino H."/>
            <person name="Ochi H."/>
            <person name="Hellsten U."/>
            <person name="Lyons J.B."/>
            <person name="Simakov O."/>
            <person name="Putnam N."/>
            <person name="Stites J."/>
            <person name="Kuroki Y."/>
            <person name="Tanaka T."/>
            <person name="Michiue T."/>
            <person name="Watanabe M."/>
            <person name="Bogdanovic O."/>
            <person name="Lister R."/>
            <person name="Georgiou G."/>
            <person name="Paranjpe S.S."/>
            <person name="van Kruijsbergen I."/>
            <person name="Shu S."/>
            <person name="Carlson J."/>
            <person name="Kinoshita T."/>
            <person name="Ohta Y."/>
            <person name="Mawaribuchi S."/>
            <person name="Jenkins J."/>
            <person name="Grimwood J."/>
            <person name="Schmutz J."/>
            <person name="Mitros T."/>
            <person name="Mozaffari S.V."/>
            <person name="Suzuki Y."/>
            <person name="Haramoto Y."/>
            <person name="Yamamoto T.S."/>
            <person name="Takagi C."/>
            <person name="Heald R."/>
            <person name="Miller K."/>
            <person name="Haudenschild C."/>
            <person name="Kitzman J."/>
            <person name="Nakayama T."/>
            <person name="Izutsu Y."/>
            <person name="Robert J."/>
            <person name="Fortriede J."/>
            <person name="Burns K."/>
            <person name="Lotay V."/>
            <person name="Karimi K."/>
            <person name="Yasuoka Y."/>
            <person name="Dichmann D.S."/>
            <person name="Flajnik M.F."/>
            <person name="Houston D.W."/>
            <person name="Shendure J."/>
            <person name="DuPasquier L."/>
            <person name="Vize P.D."/>
            <person name="Zorn A.M."/>
            <person name="Ito M."/>
            <person name="Marcotte E.M."/>
            <person name="Wallingford J.B."/>
            <person name="Ito Y."/>
            <person name="Asashima M."/>
            <person name="Ueno N."/>
            <person name="Matsuda Y."/>
            <person name="Veenstra G.J."/>
            <person name="Fujiyama A."/>
            <person name="Harland R.M."/>
            <person name="Taira M."/>
            <person name="Rokhsar D.S."/>
        </authorList>
    </citation>
    <scope>NUCLEOTIDE SEQUENCE [LARGE SCALE GENOMIC DNA]</scope>
    <source>
        <strain evidence="3">J</strain>
    </source>
</reference>
<evidence type="ECO:0000256" key="1">
    <source>
        <dbReference type="SAM" id="SignalP"/>
    </source>
</evidence>
<sequence>MRIPNTSGICPVLVCLCFVQRCYGTTHHTSNKVTRNQTKHIDGETEVHHRPKRGWVWNQFFVLEEHIGPDAQYVGKITITSCGRNDYSQKYLRKCYAMCTRSESNVSEKTPVNY</sequence>
<gene>
    <name evidence="2" type="ORF">XELAEV_18031489mg</name>
</gene>
<accession>A0A974CPD1</accession>
<dbReference type="Proteomes" id="UP000694892">
    <property type="component" value="Chromosome 6L"/>
</dbReference>
<feature type="chain" id="PRO_5037271262" evidence="1">
    <location>
        <begin position="25"/>
        <end position="114"/>
    </location>
</feature>
<evidence type="ECO:0000313" key="2">
    <source>
        <dbReference type="EMBL" id="OCT76290.1"/>
    </source>
</evidence>